<dbReference type="SMART" id="SM00271">
    <property type="entry name" value="DnaJ"/>
    <property type="match status" value="1"/>
</dbReference>
<reference evidence="4" key="1">
    <citation type="submission" date="2025-08" db="UniProtKB">
        <authorList>
            <consortium name="Ensembl"/>
        </authorList>
    </citation>
    <scope>IDENTIFICATION</scope>
</reference>
<name>A0A8C5QVN2_9ANUR</name>
<feature type="transmembrane region" description="Helical" evidence="2">
    <location>
        <begin position="154"/>
        <end position="173"/>
    </location>
</feature>
<organism evidence="4 5">
    <name type="scientific">Leptobrachium leishanense</name>
    <name type="common">Leishan spiny toad</name>
    <dbReference type="NCBI Taxonomy" id="445787"/>
    <lineage>
        <taxon>Eukaryota</taxon>
        <taxon>Metazoa</taxon>
        <taxon>Chordata</taxon>
        <taxon>Craniata</taxon>
        <taxon>Vertebrata</taxon>
        <taxon>Euteleostomi</taxon>
        <taxon>Amphibia</taxon>
        <taxon>Batrachia</taxon>
        <taxon>Anura</taxon>
        <taxon>Pelobatoidea</taxon>
        <taxon>Megophryidae</taxon>
        <taxon>Leptobrachium</taxon>
    </lineage>
</organism>
<dbReference type="Ensembl" id="ENSLLET00000045423.1">
    <property type="protein sequence ID" value="ENSLLEP00000043683.1"/>
    <property type="gene ID" value="ENSLLEG00000027763.1"/>
</dbReference>
<evidence type="ECO:0000313" key="5">
    <source>
        <dbReference type="Proteomes" id="UP000694569"/>
    </source>
</evidence>
<dbReference type="GO" id="GO:0008201">
    <property type="term" value="F:heparin binding"/>
    <property type="evidence" value="ECO:0007669"/>
    <property type="project" value="InterPro"/>
</dbReference>
<dbReference type="GeneTree" id="ENSGT00510000048574"/>
<dbReference type="Gene3D" id="2.10.160.10">
    <property type="entry name" value="Vascular endothelial growth factor, heparin-binding domain"/>
    <property type="match status" value="1"/>
</dbReference>
<protein>
    <recommendedName>
        <fullName evidence="3">J domain-containing protein</fullName>
    </recommendedName>
</protein>
<evidence type="ECO:0000313" key="4">
    <source>
        <dbReference type="Ensembl" id="ENSLLEP00000043683.1"/>
    </source>
</evidence>
<dbReference type="InterPro" id="IPR001623">
    <property type="entry name" value="DnaJ_domain"/>
</dbReference>
<dbReference type="Gene3D" id="1.10.287.110">
    <property type="entry name" value="DnaJ domain"/>
    <property type="match status" value="1"/>
</dbReference>
<dbReference type="OrthoDB" id="552049at2759"/>
<evidence type="ECO:0000256" key="2">
    <source>
        <dbReference type="SAM" id="Phobius"/>
    </source>
</evidence>
<dbReference type="Proteomes" id="UP000694569">
    <property type="component" value="Unplaced"/>
</dbReference>
<proteinExistence type="predicted"/>
<evidence type="ECO:0000259" key="3">
    <source>
        <dbReference type="PROSITE" id="PS50076"/>
    </source>
</evidence>
<evidence type="ECO:0000256" key="1">
    <source>
        <dbReference type="SAM" id="MobiDB-lite"/>
    </source>
</evidence>
<dbReference type="InterPro" id="IPR052763">
    <property type="entry name" value="DnaJ_C4"/>
</dbReference>
<dbReference type="CDD" id="cd06257">
    <property type="entry name" value="DnaJ"/>
    <property type="match status" value="1"/>
</dbReference>
<dbReference type="PROSITE" id="PS50076">
    <property type="entry name" value="DNAJ_2"/>
    <property type="match status" value="1"/>
</dbReference>
<accession>A0A8C5QVN2</accession>
<keyword evidence="5" id="KW-1185">Reference proteome</keyword>
<keyword evidence="2" id="KW-1133">Transmembrane helix</keyword>
<dbReference type="PRINTS" id="PR00625">
    <property type="entry name" value="JDOMAIN"/>
</dbReference>
<dbReference type="PANTHER" id="PTHR44825">
    <property type="match status" value="1"/>
</dbReference>
<dbReference type="PANTHER" id="PTHR44825:SF1">
    <property type="entry name" value="DNAJ HOMOLOG SUBFAMILY C MEMBER 4"/>
    <property type="match status" value="1"/>
</dbReference>
<keyword evidence="2" id="KW-0812">Transmembrane</keyword>
<dbReference type="Pfam" id="PF00226">
    <property type="entry name" value="DnaJ"/>
    <property type="match status" value="1"/>
</dbReference>
<feature type="region of interest" description="Disordered" evidence="1">
    <location>
        <begin position="251"/>
        <end position="277"/>
    </location>
</feature>
<dbReference type="SUPFAM" id="SSF57593">
    <property type="entry name" value="Heparin-binding domain from vascular endothelial growth factor"/>
    <property type="match status" value="1"/>
</dbReference>
<dbReference type="AlphaFoldDB" id="A0A8C5QVN2"/>
<sequence>MMLSRGLINRQVWLCTTRTQCCARTHNHSEFQDYYQVLGIERQASGSEIKKAFFIQSKKLHPDSDPSNPLLHSQFVRLSEAYNVLSKDGSRRQYDRFLDALKREHWVPGRDSSIFRESGPSPRHAPEDNAFYWAQFRGQTGVPIHQRKRQNKRLVWFCVLLMTGSMITHYMGFSILRKIHKDLIEEQQQRLLNIYNETKNTARHLSHKPSRRTEWEKVYRIKAHISSQLTEIVIAQHTRCQCRPKNNDMLKANRLSGKADQKTKKGRRKGKHERDANEKNRSVCAPCGKRKTLNTKTCKCVCKWSEEKCHQKGQTFNKGKCRCEKTNS</sequence>
<dbReference type="InterPro" id="IPR036841">
    <property type="entry name" value="VEGF_C_sf"/>
</dbReference>
<keyword evidence="2" id="KW-0472">Membrane</keyword>
<dbReference type="SUPFAM" id="SSF46565">
    <property type="entry name" value="Chaperone J-domain"/>
    <property type="match status" value="1"/>
</dbReference>
<dbReference type="InterPro" id="IPR036869">
    <property type="entry name" value="J_dom_sf"/>
</dbReference>
<reference evidence="4" key="2">
    <citation type="submission" date="2025-09" db="UniProtKB">
        <authorList>
            <consortium name="Ensembl"/>
        </authorList>
    </citation>
    <scope>IDENTIFICATION</scope>
</reference>
<feature type="domain" description="J" evidence="3">
    <location>
        <begin position="33"/>
        <end position="98"/>
    </location>
</feature>